<dbReference type="Proteomes" id="UP000243127">
    <property type="component" value="Nucleomorph 2"/>
</dbReference>
<dbReference type="EMBL" id="CP000882">
    <property type="protein sequence ID" value="ABW98073.1"/>
    <property type="molecule type" value="Genomic_DNA"/>
</dbReference>
<proteinExistence type="predicted"/>
<evidence type="ECO:0000313" key="2">
    <source>
        <dbReference type="Proteomes" id="UP000243127"/>
    </source>
</evidence>
<dbReference type="AlphaFoldDB" id="A9BKR8"/>
<gene>
    <name evidence="1" type="ORF">HAN_2g248</name>
</gene>
<name>A9BKR8_HEMAN</name>
<dbReference type="GeneID" id="5739671"/>
<sequence>MSKNFLFFPKISLSENFCEIGGIFFLPQKIIWIGMKKRRIIQIFSEEFFFFFWLNSTYRNKIIIEKSPNQTISFCGFLSSSFNRIKFFFLKFYFRLIVPFYNFSPNKFQLLIQTGKNSWFSNSFLYRFFLEKNSSSHFKNKKKFFFSKNNLLENFKYFFFLKKKVNLRNLLKYFETNLEEKHLKFLIKFSFFFINQKKKKIEIILYENFLGKFILGKTIKIGKFFLKNIRIFISSIKKNLAFSFFSKFFYNKLIFKIFQREKSQKNFLIFSDHSYLKKGRLISKKLGKIMTALVRQKSGILIIVPLDLKN</sequence>
<keyword evidence="1" id="KW-0542">Nucleomorph</keyword>
<accession>A9BKR8</accession>
<evidence type="ECO:0000313" key="1">
    <source>
        <dbReference type="EMBL" id="ABW98073.1"/>
    </source>
</evidence>
<protein>
    <submittedName>
        <fullName evidence="1">Uncharacterized protein</fullName>
    </submittedName>
</protein>
<organism evidence="1 2">
    <name type="scientific">Hemiselmis andersenii</name>
    <name type="common">Cryptophyte alga</name>
    <dbReference type="NCBI Taxonomy" id="464988"/>
    <lineage>
        <taxon>Eukaryota</taxon>
        <taxon>Cryptophyceae</taxon>
        <taxon>Cryptomonadales</taxon>
        <taxon>Hemiselmidaceae</taxon>
        <taxon>Hemiselmis</taxon>
    </lineage>
</organism>
<geneLocation type="nucleomorph" evidence="1"/>
<reference evidence="1 2" key="1">
    <citation type="journal article" date="2007" name="Proc. Natl. Acad. Sci. U.S.A.">
        <title>Nucleomorph genome of Hemiselmis andersenii reveals complete intron loss and compaction as a driver of protein structure and function.</title>
        <authorList>
            <person name="Lane C.E."/>
            <person name="van den Heuvel K."/>
            <person name="Kozera C."/>
            <person name="Curtis B.A."/>
            <person name="Parsons B.J."/>
            <person name="Bowman S."/>
            <person name="Archibald J.M."/>
        </authorList>
    </citation>
    <scope>NUCLEOTIDE SEQUENCE [LARGE SCALE GENOMIC DNA]</scope>
    <source>
        <strain evidence="1 2">CCMP644</strain>
    </source>
</reference>
<dbReference type="RefSeq" id="XP_001712398.1">
    <property type="nucleotide sequence ID" value="XM_001712346.1"/>
</dbReference>